<organism evidence="3 4">
    <name type="scientific">Companilactobacillus versmoldensis DSM 14857 = KCTC 3814</name>
    <dbReference type="NCBI Taxonomy" id="1423815"/>
    <lineage>
        <taxon>Bacteria</taxon>
        <taxon>Bacillati</taxon>
        <taxon>Bacillota</taxon>
        <taxon>Bacilli</taxon>
        <taxon>Lactobacillales</taxon>
        <taxon>Lactobacillaceae</taxon>
        <taxon>Companilactobacillus</taxon>
    </lineage>
</organism>
<evidence type="ECO:0000259" key="1">
    <source>
        <dbReference type="PROSITE" id="PS51186"/>
    </source>
</evidence>
<accession>A0A0R1SBI8</accession>
<dbReference type="PANTHER" id="PTHR31435:SF10">
    <property type="entry name" value="BSR4717 PROTEIN"/>
    <property type="match status" value="1"/>
</dbReference>
<dbReference type="RefSeq" id="WP_010624865.1">
    <property type="nucleotide sequence ID" value="NZ_AZFA01000014.1"/>
</dbReference>
<feature type="domain" description="N-acetyltransferase" evidence="2">
    <location>
        <begin position="2"/>
        <end position="91"/>
    </location>
</feature>
<dbReference type="PROSITE" id="PS51729">
    <property type="entry name" value="GNAT_YJDJ"/>
    <property type="match status" value="1"/>
</dbReference>
<comment type="caution">
    <text evidence="3">The sequence shown here is derived from an EMBL/GenBank/DDBJ whole genome shotgun (WGS) entry which is preliminary data.</text>
</comment>
<dbReference type="SUPFAM" id="SSF55729">
    <property type="entry name" value="Acyl-CoA N-acyltransferases (Nat)"/>
    <property type="match status" value="1"/>
</dbReference>
<dbReference type="AlphaFoldDB" id="A0A0R1SBI8"/>
<dbReference type="STRING" id="1423815.FC27_GL000557"/>
<dbReference type="eggNOG" id="COG2388">
    <property type="taxonomic scope" value="Bacteria"/>
</dbReference>
<keyword evidence="4" id="KW-1185">Reference proteome</keyword>
<dbReference type="OrthoDB" id="9793389at2"/>
<evidence type="ECO:0000259" key="2">
    <source>
        <dbReference type="PROSITE" id="PS51729"/>
    </source>
</evidence>
<dbReference type="PATRIC" id="fig|1423815.3.peg.565"/>
<dbReference type="InterPro" id="IPR031165">
    <property type="entry name" value="GNAT_YJDJ"/>
</dbReference>
<protein>
    <submittedName>
        <fullName evidence="3">Uncharacterized protein</fullName>
    </submittedName>
</protein>
<dbReference type="EMBL" id="AZFA01000014">
    <property type="protein sequence ID" value="KRL66416.1"/>
    <property type="molecule type" value="Genomic_DNA"/>
</dbReference>
<dbReference type="GO" id="GO:0016747">
    <property type="term" value="F:acyltransferase activity, transferring groups other than amino-acyl groups"/>
    <property type="evidence" value="ECO:0007669"/>
    <property type="project" value="InterPro"/>
</dbReference>
<dbReference type="InterPro" id="IPR045057">
    <property type="entry name" value="Gcn5-rel_NAT"/>
</dbReference>
<gene>
    <name evidence="3" type="ORF">FC27_GL000557</name>
</gene>
<reference evidence="3 4" key="1">
    <citation type="journal article" date="2015" name="Genome Announc.">
        <title>Expanding the biotechnology potential of lactobacilli through comparative genomics of 213 strains and associated genera.</title>
        <authorList>
            <person name="Sun Z."/>
            <person name="Harris H.M."/>
            <person name="McCann A."/>
            <person name="Guo C."/>
            <person name="Argimon S."/>
            <person name="Zhang W."/>
            <person name="Yang X."/>
            <person name="Jeffery I.B."/>
            <person name="Cooney J.C."/>
            <person name="Kagawa T.F."/>
            <person name="Liu W."/>
            <person name="Song Y."/>
            <person name="Salvetti E."/>
            <person name="Wrobel A."/>
            <person name="Rasinkangas P."/>
            <person name="Parkhill J."/>
            <person name="Rea M.C."/>
            <person name="O'Sullivan O."/>
            <person name="Ritari J."/>
            <person name="Douillard F.P."/>
            <person name="Paul Ross R."/>
            <person name="Yang R."/>
            <person name="Briner A.E."/>
            <person name="Felis G.E."/>
            <person name="de Vos W.M."/>
            <person name="Barrangou R."/>
            <person name="Klaenhammer T.R."/>
            <person name="Caufield P.W."/>
            <person name="Cui Y."/>
            <person name="Zhang H."/>
            <person name="O'Toole P.W."/>
        </authorList>
    </citation>
    <scope>NUCLEOTIDE SEQUENCE [LARGE SCALE GENOMIC DNA]</scope>
    <source>
        <strain evidence="3 4">DSM 14857</strain>
    </source>
</reference>
<dbReference type="PANTHER" id="PTHR31435">
    <property type="entry name" value="PROTEIN NATD1"/>
    <property type="match status" value="1"/>
</dbReference>
<evidence type="ECO:0000313" key="3">
    <source>
        <dbReference type="EMBL" id="KRL66416.1"/>
    </source>
</evidence>
<evidence type="ECO:0000313" key="4">
    <source>
        <dbReference type="Proteomes" id="UP000051647"/>
    </source>
</evidence>
<feature type="domain" description="N-acetyltransferase" evidence="1">
    <location>
        <begin position="1"/>
        <end position="104"/>
    </location>
</feature>
<dbReference type="CDD" id="cd04301">
    <property type="entry name" value="NAT_SF"/>
    <property type="match status" value="1"/>
</dbReference>
<dbReference type="InterPro" id="IPR016181">
    <property type="entry name" value="Acyl_CoA_acyltransferase"/>
</dbReference>
<proteinExistence type="predicted"/>
<dbReference type="Gene3D" id="3.40.630.30">
    <property type="match status" value="1"/>
</dbReference>
<name>A0A0R1SBI8_9LACO</name>
<dbReference type="PROSITE" id="PS51186">
    <property type="entry name" value="GNAT"/>
    <property type="match status" value="1"/>
</dbReference>
<dbReference type="InterPro" id="IPR000182">
    <property type="entry name" value="GNAT_dom"/>
</dbReference>
<dbReference type="Pfam" id="PF14542">
    <property type="entry name" value="Acetyltransf_CG"/>
    <property type="match status" value="1"/>
</dbReference>
<dbReference type="Proteomes" id="UP000051647">
    <property type="component" value="Unassembled WGS sequence"/>
</dbReference>
<sequence>MEIRHADGRFYLIEDDTHKEIGEIVYSTVEDNVISIDHTRVDHIYQGHGLAGKLLNALLDYADLKDLKIVPVCEYAKTAFKKRPEIRFLLADNYQELLKKLDKEEE</sequence>